<dbReference type="GO" id="GO:0009190">
    <property type="term" value="P:cyclic nucleotide biosynthetic process"/>
    <property type="evidence" value="ECO:0007669"/>
    <property type="project" value="InterPro"/>
</dbReference>
<evidence type="ECO:0000313" key="2">
    <source>
        <dbReference type="EMBL" id="VFJ13199.1"/>
    </source>
</evidence>
<dbReference type="OrthoDB" id="27015at2157"/>
<dbReference type="Gene3D" id="3.30.70.1230">
    <property type="entry name" value="Nucleotide cyclase"/>
    <property type="match status" value="1"/>
</dbReference>
<dbReference type="RefSeq" id="WP_134483142.1">
    <property type="nucleotide sequence ID" value="NZ_LR216287.1"/>
</dbReference>
<dbReference type="AlphaFoldDB" id="A0A484I650"/>
<protein>
    <submittedName>
        <fullName evidence="2">Adenylate and Guanylate cyclase catalytic domain protein</fullName>
    </submittedName>
</protein>
<dbReference type="Proteomes" id="UP000294299">
    <property type="component" value="Chromosome NFRAN"/>
</dbReference>
<gene>
    <name evidence="2" type="ORF">NFRAN_0877</name>
</gene>
<reference evidence="2 3" key="1">
    <citation type="submission" date="2019-02" db="EMBL/GenBank/DDBJ databases">
        <authorList>
            <person name="Lehtovirta-Morley E L."/>
        </authorList>
    </citation>
    <scope>NUCLEOTIDE SEQUENCE [LARGE SCALE GENOMIC DNA]</scope>
    <source>
        <strain evidence="2">NFRAN1</strain>
    </source>
</reference>
<dbReference type="SUPFAM" id="SSF55073">
    <property type="entry name" value="Nucleotide cyclase"/>
    <property type="match status" value="1"/>
</dbReference>
<dbReference type="GO" id="GO:0035556">
    <property type="term" value="P:intracellular signal transduction"/>
    <property type="evidence" value="ECO:0007669"/>
    <property type="project" value="InterPro"/>
</dbReference>
<evidence type="ECO:0000313" key="3">
    <source>
        <dbReference type="Proteomes" id="UP000294299"/>
    </source>
</evidence>
<dbReference type="InterPro" id="IPR029787">
    <property type="entry name" value="Nucleotide_cyclase"/>
</dbReference>
<keyword evidence="3" id="KW-1185">Reference proteome</keyword>
<feature type="domain" description="Guanylate cyclase" evidence="1">
    <location>
        <begin position="16"/>
        <end position="163"/>
    </location>
</feature>
<accession>A0A484I650</accession>
<sequence>MNKKRLERDIQDGWYFFIDIVGSSNPNLSISSQLEKISIIRNLIASYLSTLGNTEIYKSFTGDGMLIVFLDYTSPLELSIFIHKKIREHNESALENEKIYVRIGIGYGSFLSFRDGVHKEFAPWGHELVLARRIMDIARPNQILLTDFAYQKIKNDYLFDRNMYGSSLHDKGKIMLKHHNELENVYSFYKMDEFGNNSDVEFSIDLKPIIQYQKFDETFITPIQEFCEARFATILEKFKDLTNPSKGLEIGLLSTGLIYQVLFENGDDYISATYLPPGEYWDLQNSAPLNLLSHQEKSLRKLDNTKLINNHYRFLIMEKEKLDADIKGNQNSSLLFIKWHSENNVNLFFISSSEIDSILIKYPKIVHNVGLGFWNGKYVLQFGPIMEYINRKDPNHPLLRRRFWLHAVGTETYNQSKNFFSELVDLALSKKLTKVDHNYYNSVINGQ</sequence>
<dbReference type="Pfam" id="PF00211">
    <property type="entry name" value="Guanylate_cyc"/>
    <property type="match status" value="1"/>
</dbReference>
<organism evidence="2 3">
    <name type="scientific">Candidatus Nitrosocosmicus franklandianus</name>
    <dbReference type="NCBI Taxonomy" id="1798806"/>
    <lineage>
        <taxon>Archaea</taxon>
        <taxon>Nitrososphaerota</taxon>
        <taxon>Nitrososphaeria</taxon>
        <taxon>Nitrososphaerales</taxon>
        <taxon>Nitrososphaeraceae</taxon>
        <taxon>Candidatus Nitrosocosmicus</taxon>
    </lineage>
</organism>
<dbReference type="CDD" id="cd07302">
    <property type="entry name" value="CHD"/>
    <property type="match status" value="1"/>
</dbReference>
<evidence type="ECO:0000259" key="1">
    <source>
        <dbReference type="Pfam" id="PF00211"/>
    </source>
</evidence>
<dbReference type="InterPro" id="IPR001054">
    <property type="entry name" value="A/G_cyclase"/>
</dbReference>
<proteinExistence type="predicted"/>
<name>A0A484I650_9ARCH</name>
<dbReference type="KEGG" id="nfn:NFRAN_0877"/>
<dbReference type="GeneID" id="39420353"/>
<dbReference type="EMBL" id="LR216287">
    <property type="protein sequence ID" value="VFJ13199.1"/>
    <property type="molecule type" value="Genomic_DNA"/>
</dbReference>